<feature type="domain" description="Bacterial sugar transferase" evidence="2">
    <location>
        <begin position="3"/>
        <end position="195"/>
    </location>
</feature>
<dbReference type="GO" id="GO:0016780">
    <property type="term" value="F:phosphotransferase activity, for other substituted phosphate groups"/>
    <property type="evidence" value="ECO:0007669"/>
    <property type="project" value="TreeGrafter"/>
</dbReference>
<dbReference type="AlphaFoldDB" id="A0A4R2GF80"/>
<comment type="caution">
    <text evidence="3">The sequence shown here is derived from an EMBL/GenBank/DDBJ whole genome shotgun (WGS) entry which is preliminary data.</text>
</comment>
<dbReference type="EMBL" id="SLWK01000012">
    <property type="protein sequence ID" value="TCO06868.1"/>
    <property type="molecule type" value="Genomic_DNA"/>
</dbReference>
<accession>A0A4R2GF80</accession>
<dbReference type="Pfam" id="PF02397">
    <property type="entry name" value="Bac_transf"/>
    <property type="match status" value="1"/>
</dbReference>
<dbReference type="OrthoDB" id="9808602at2"/>
<evidence type="ECO:0000259" key="2">
    <source>
        <dbReference type="Pfam" id="PF02397"/>
    </source>
</evidence>
<proteinExistence type="inferred from homology"/>
<evidence type="ECO:0000256" key="1">
    <source>
        <dbReference type="ARBA" id="ARBA00006464"/>
    </source>
</evidence>
<reference evidence="3 4" key="1">
    <citation type="submission" date="2019-03" db="EMBL/GenBank/DDBJ databases">
        <title>Genomic Encyclopedia of Type Strains, Phase IV (KMG-IV): sequencing the most valuable type-strain genomes for metagenomic binning, comparative biology and taxonomic classification.</title>
        <authorList>
            <person name="Goeker M."/>
        </authorList>
    </citation>
    <scope>NUCLEOTIDE SEQUENCE [LARGE SCALE GENOMIC DNA]</scope>
    <source>
        <strain evidence="3 4">DSM 24179</strain>
    </source>
</reference>
<evidence type="ECO:0000313" key="4">
    <source>
        <dbReference type="Proteomes" id="UP000295221"/>
    </source>
</evidence>
<evidence type="ECO:0000313" key="3">
    <source>
        <dbReference type="EMBL" id="TCO06868.1"/>
    </source>
</evidence>
<gene>
    <name evidence="3" type="ORF">EV194_11292</name>
</gene>
<dbReference type="Proteomes" id="UP000295221">
    <property type="component" value="Unassembled WGS sequence"/>
</dbReference>
<sequence length="197" mass="22879">MLKRIFDFLLSLFLLLIFSPLFVLVALAIMLTDGLPLFFIQKRAGKNGTFFRMYKFRTMSVRKEAADGSFDAGDVSRVTTIGRLLRKSKLDELPQLFNVLKGEMSFIGPRPEVEKWVQTYPERWSVVLSVKPGITDNASLEFRNEEEILMAAEDKEGTYRNEILPRKLDLYEDYVRNNSFFGDLLIIVRTFWAVLFK</sequence>
<dbReference type="RefSeq" id="WP_132434662.1">
    <property type="nucleotide sequence ID" value="NZ_SLWK01000012.1"/>
</dbReference>
<dbReference type="PANTHER" id="PTHR30576">
    <property type="entry name" value="COLANIC BIOSYNTHESIS UDP-GLUCOSE LIPID CARRIER TRANSFERASE"/>
    <property type="match status" value="1"/>
</dbReference>
<name>A0A4R2GF80_9BACT</name>
<organism evidence="3 4">
    <name type="scientific">Natronoflexus pectinivorans</name>
    <dbReference type="NCBI Taxonomy" id="682526"/>
    <lineage>
        <taxon>Bacteria</taxon>
        <taxon>Pseudomonadati</taxon>
        <taxon>Bacteroidota</taxon>
        <taxon>Bacteroidia</taxon>
        <taxon>Marinilabiliales</taxon>
        <taxon>Marinilabiliaceae</taxon>
        <taxon>Natronoflexus</taxon>
    </lineage>
</organism>
<protein>
    <submittedName>
        <fullName evidence="3">Lipopolysaccharide/colanic/teichoic acid biosynthesis glycosyltransferase</fullName>
    </submittedName>
</protein>
<comment type="similarity">
    <text evidence="1">Belongs to the bacterial sugar transferase family.</text>
</comment>
<keyword evidence="3" id="KW-0808">Transferase</keyword>
<dbReference type="PANTHER" id="PTHR30576:SF20">
    <property type="entry name" value="QUINOVOSAMINEPHOSPHOTRANSFERAE-RELATED"/>
    <property type="match status" value="1"/>
</dbReference>
<keyword evidence="4" id="KW-1185">Reference proteome</keyword>
<dbReference type="InterPro" id="IPR003362">
    <property type="entry name" value="Bact_transf"/>
</dbReference>